<keyword evidence="7" id="KW-1185">Reference proteome</keyword>
<evidence type="ECO:0000256" key="3">
    <source>
        <dbReference type="SAM" id="MobiDB-lite"/>
    </source>
</evidence>
<protein>
    <recommendedName>
        <fullName evidence="8">HMG box domain-containing protein</fullName>
    </recommendedName>
</protein>
<name>A0A6G0WW38_9STRA</name>
<dbReference type="Proteomes" id="UP000481153">
    <property type="component" value="Unassembled WGS sequence"/>
</dbReference>
<organism evidence="6 7">
    <name type="scientific">Aphanomyces euteiches</name>
    <dbReference type="NCBI Taxonomy" id="100861"/>
    <lineage>
        <taxon>Eukaryota</taxon>
        <taxon>Sar</taxon>
        <taxon>Stramenopiles</taxon>
        <taxon>Oomycota</taxon>
        <taxon>Saprolegniomycetes</taxon>
        <taxon>Saprolegniales</taxon>
        <taxon>Verrucalvaceae</taxon>
        <taxon>Aphanomyces</taxon>
    </lineage>
</organism>
<dbReference type="PANTHER" id="PTHR21680">
    <property type="entry name" value="COILED-COIL DOMAIN-CONTAINING PROTEIN 124"/>
    <property type="match status" value="1"/>
</dbReference>
<dbReference type="InterPro" id="IPR054413">
    <property type="entry name" value="LSO1/2"/>
</dbReference>
<dbReference type="PANTHER" id="PTHR21680:SF0">
    <property type="entry name" value="COILED-COIL DOMAIN-CONTAINING PROTEIN 124"/>
    <property type="match status" value="1"/>
</dbReference>
<dbReference type="AlphaFoldDB" id="A0A6G0WW38"/>
<evidence type="ECO:0008006" key="8">
    <source>
        <dbReference type="Google" id="ProtNLM"/>
    </source>
</evidence>
<dbReference type="Pfam" id="PF22048">
    <property type="entry name" value="LSO1_2-like"/>
    <property type="match status" value="1"/>
</dbReference>
<evidence type="ECO:0000256" key="1">
    <source>
        <dbReference type="ARBA" id="ARBA00008296"/>
    </source>
</evidence>
<dbReference type="GO" id="GO:0003713">
    <property type="term" value="F:transcription coactivator activity"/>
    <property type="evidence" value="ECO:0007669"/>
    <property type="project" value="TreeGrafter"/>
</dbReference>
<dbReference type="Pfam" id="PF06244">
    <property type="entry name" value="Ccdc124"/>
    <property type="match status" value="1"/>
</dbReference>
<feature type="compositionally biased region" description="Basic and acidic residues" evidence="3">
    <location>
        <begin position="49"/>
        <end position="75"/>
    </location>
</feature>
<dbReference type="InterPro" id="IPR036910">
    <property type="entry name" value="HMG_box_dom_sf"/>
</dbReference>
<evidence type="ECO:0000313" key="7">
    <source>
        <dbReference type="Proteomes" id="UP000481153"/>
    </source>
</evidence>
<comment type="caution">
    <text evidence="6">The sequence shown here is derived from an EMBL/GenBank/DDBJ whole genome shotgun (WGS) entry which is preliminary data.</text>
</comment>
<proteinExistence type="inferred from homology"/>
<sequence>MGPKKGNTNSKVEAANQRKAAQEAEKSKKKAAQQEAAVAAEWSQGADARSARRAQEEELKRQQADDKKAELRRIQEEEEAAMSGIKSKAKTKAQKDIDKPWEAALAPVAKKSNKGSRAPPPAPKVVAAPAPARAASRNDIVFDERPDEEIFENRNRVKADALEASSVEDALEALGIGGKEPTKNMKAAYMAFEEATMPQLKADYPGLKLSQYKQRLSDMWRRSPQNPMNQHLMLVATLKIDSIQDGHRTWEYCRAFMPSEVEKQARAELQKSSIVVGYDRVDYSTSTKNMNALVPRHGHGTQDQMRKSILAEHSKRHFDLGDVNEKPLSYATSAKLDDPTGELHKYTAKLNVETKIMLTQTSAIVGYEKPQFTTSTKDATKWNREDMRKSIAMREETRKITGPKKCPFVYGDDEINYVSTAKGTMNFDQKDAKCAVMAADVKEDLRKCHYSFGHDKLDYTTSSHIPALPSDVYREMTKKHPPVNDPRKTSVYFS</sequence>
<evidence type="ECO:0000256" key="2">
    <source>
        <dbReference type="ARBA" id="ARBA00023054"/>
    </source>
</evidence>
<evidence type="ECO:0000259" key="4">
    <source>
        <dbReference type="Pfam" id="PF06244"/>
    </source>
</evidence>
<dbReference type="EMBL" id="VJMJ01000140">
    <property type="protein sequence ID" value="KAF0731772.1"/>
    <property type="molecule type" value="Genomic_DNA"/>
</dbReference>
<feature type="region of interest" description="Disordered" evidence="3">
    <location>
        <begin position="1"/>
        <end position="131"/>
    </location>
</feature>
<evidence type="ECO:0000313" key="6">
    <source>
        <dbReference type="EMBL" id="KAF0731772.1"/>
    </source>
</evidence>
<dbReference type="GO" id="GO:0005634">
    <property type="term" value="C:nucleus"/>
    <property type="evidence" value="ECO:0007669"/>
    <property type="project" value="TreeGrafter"/>
</dbReference>
<comment type="similarity">
    <text evidence="1">Belongs to the CCDC124 family.</text>
</comment>
<dbReference type="VEuPathDB" id="FungiDB:AeMF1_003069"/>
<evidence type="ECO:0000259" key="5">
    <source>
        <dbReference type="Pfam" id="PF22048"/>
    </source>
</evidence>
<feature type="domain" description="Coiled-coil" evidence="4">
    <location>
        <begin position="153"/>
        <end position="230"/>
    </location>
</feature>
<feature type="compositionally biased region" description="Polar residues" evidence="3">
    <location>
        <begin position="1"/>
        <end position="11"/>
    </location>
</feature>
<keyword evidence="2" id="KW-0175">Coiled coil</keyword>
<reference evidence="6 7" key="1">
    <citation type="submission" date="2019-07" db="EMBL/GenBank/DDBJ databases">
        <title>Genomics analysis of Aphanomyces spp. identifies a new class of oomycete effector associated with host adaptation.</title>
        <authorList>
            <person name="Gaulin E."/>
        </authorList>
    </citation>
    <scope>NUCLEOTIDE SEQUENCE [LARGE SCALE GENOMIC DNA]</scope>
    <source>
        <strain evidence="6 7">ATCC 201684</strain>
    </source>
</reference>
<gene>
    <name evidence="6" type="ORF">Ae201684_011074</name>
</gene>
<dbReference type="InterPro" id="IPR054414">
    <property type="entry name" value="Ccdc124/Oxs1_C"/>
</dbReference>
<accession>A0A6G0WW38</accession>
<dbReference type="SUPFAM" id="SSF47095">
    <property type="entry name" value="HMG-box"/>
    <property type="match status" value="1"/>
</dbReference>
<dbReference type="GO" id="GO:0006366">
    <property type="term" value="P:transcription by RNA polymerase II"/>
    <property type="evidence" value="ECO:0007669"/>
    <property type="project" value="TreeGrafter"/>
</dbReference>
<dbReference type="InterPro" id="IPR010422">
    <property type="entry name" value="Ccdc124/Oxs1"/>
</dbReference>
<feature type="domain" description="LSO1/LSO2" evidence="5">
    <location>
        <begin position="10"/>
        <end position="79"/>
    </location>
</feature>